<reference evidence="1" key="2">
    <citation type="journal article" date="2015" name="Data Brief">
        <title>Shoot transcriptome of the giant reed, Arundo donax.</title>
        <authorList>
            <person name="Barrero R.A."/>
            <person name="Guerrero F.D."/>
            <person name="Moolhuijzen P."/>
            <person name="Goolsby J.A."/>
            <person name="Tidwell J."/>
            <person name="Bellgard S.E."/>
            <person name="Bellgard M.I."/>
        </authorList>
    </citation>
    <scope>NUCLEOTIDE SEQUENCE</scope>
    <source>
        <tissue evidence="1">Shoot tissue taken approximately 20 cm above the soil surface</tissue>
    </source>
</reference>
<evidence type="ECO:0000313" key="1">
    <source>
        <dbReference type="EMBL" id="JAD99886.1"/>
    </source>
</evidence>
<name>A0A0A9EIG2_ARUDO</name>
<sequence>MPRKAPLQHLLLDKHAITVDVTNVSSILVLLINMDLYTFLLDKIHQLNLGLLSILHFQLRCINSPHSNAVFPSKDLSVVRTLYYLVSIPIDGDTRKSIHALVSSFLRPRIQSIMHFLWHLCSLPGICRVDKSSEAIAISNTTFFDRQSVEDKLHALRHRRWVMGDALRVL</sequence>
<organism evidence="1">
    <name type="scientific">Arundo donax</name>
    <name type="common">Giant reed</name>
    <name type="synonym">Donax arundinaceus</name>
    <dbReference type="NCBI Taxonomy" id="35708"/>
    <lineage>
        <taxon>Eukaryota</taxon>
        <taxon>Viridiplantae</taxon>
        <taxon>Streptophyta</taxon>
        <taxon>Embryophyta</taxon>
        <taxon>Tracheophyta</taxon>
        <taxon>Spermatophyta</taxon>
        <taxon>Magnoliopsida</taxon>
        <taxon>Liliopsida</taxon>
        <taxon>Poales</taxon>
        <taxon>Poaceae</taxon>
        <taxon>PACMAD clade</taxon>
        <taxon>Arundinoideae</taxon>
        <taxon>Arundineae</taxon>
        <taxon>Arundo</taxon>
    </lineage>
</organism>
<dbReference type="AlphaFoldDB" id="A0A0A9EIG2"/>
<accession>A0A0A9EIG2</accession>
<reference evidence="1" key="1">
    <citation type="submission" date="2014-09" db="EMBL/GenBank/DDBJ databases">
        <authorList>
            <person name="Magalhaes I.L.F."/>
            <person name="Oliveira U."/>
            <person name="Santos F.R."/>
            <person name="Vidigal T.H.D.A."/>
            <person name="Brescovit A.D."/>
            <person name="Santos A.J."/>
        </authorList>
    </citation>
    <scope>NUCLEOTIDE SEQUENCE</scope>
    <source>
        <tissue evidence="1">Shoot tissue taken approximately 20 cm above the soil surface</tissue>
    </source>
</reference>
<proteinExistence type="predicted"/>
<dbReference type="EMBL" id="GBRH01198009">
    <property type="protein sequence ID" value="JAD99886.1"/>
    <property type="molecule type" value="Transcribed_RNA"/>
</dbReference>
<protein>
    <submittedName>
        <fullName evidence="1">Uncharacterized protein</fullName>
    </submittedName>
</protein>